<accession>A0A0F9RTN0</accession>
<comment type="caution">
    <text evidence="2">The sequence shown here is derived from an EMBL/GenBank/DDBJ whole genome shotgun (WGS) entry which is preliminary data.</text>
</comment>
<evidence type="ECO:0000256" key="1">
    <source>
        <dbReference type="SAM" id="MobiDB-lite"/>
    </source>
</evidence>
<dbReference type="AlphaFoldDB" id="A0A0F9RTN0"/>
<proteinExistence type="predicted"/>
<organism evidence="2">
    <name type="scientific">marine sediment metagenome</name>
    <dbReference type="NCBI Taxonomy" id="412755"/>
    <lineage>
        <taxon>unclassified sequences</taxon>
        <taxon>metagenomes</taxon>
        <taxon>ecological metagenomes</taxon>
    </lineage>
</organism>
<dbReference type="EMBL" id="LAZR01002573">
    <property type="protein sequence ID" value="KKN28326.1"/>
    <property type="molecule type" value="Genomic_DNA"/>
</dbReference>
<gene>
    <name evidence="2" type="ORF">LCGC14_0855720</name>
</gene>
<protein>
    <submittedName>
        <fullName evidence="2">Uncharacterized protein</fullName>
    </submittedName>
</protein>
<evidence type="ECO:0000313" key="2">
    <source>
        <dbReference type="EMBL" id="KKN28326.1"/>
    </source>
</evidence>
<feature type="compositionally biased region" description="Basic and acidic residues" evidence="1">
    <location>
        <begin position="9"/>
        <end position="18"/>
    </location>
</feature>
<feature type="region of interest" description="Disordered" evidence="1">
    <location>
        <begin position="1"/>
        <end position="48"/>
    </location>
</feature>
<sequence length="48" mass="5199">MKPRGGRINRKEPDDGTKKPIKRPPITDPDPGAKKPCGGRKPEGPNIP</sequence>
<reference evidence="2" key="1">
    <citation type="journal article" date="2015" name="Nature">
        <title>Complex archaea that bridge the gap between prokaryotes and eukaryotes.</title>
        <authorList>
            <person name="Spang A."/>
            <person name="Saw J.H."/>
            <person name="Jorgensen S.L."/>
            <person name="Zaremba-Niedzwiedzka K."/>
            <person name="Martijn J."/>
            <person name="Lind A.E."/>
            <person name="van Eijk R."/>
            <person name="Schleper C."/>
            <person name="Guy L."/>
            <person name="Ettema T.J."/>
        </authorList>
    </citation>
    <scope>NUCLEOTIDE SEQUENCE</scope>
</reference>
<name>A0A0F9RTN0_9ZZZZ</name>